<reference evidence="1" key="1">
    <citation type="submission" date="2017-10" db="EMBL/GenBank/DDBJ databases">
        <title>Kefir isolates.</title>
        <authorList>
            <person name="Kim Y."/>
            <person name="Blasche S."/>
        </authorList>
    </citation>
    <scope>NUCLEOTIDE SEQUENCE [LARGE SCALE GENOMIC DNA]</scope>
    <source>
        <strain evidence="1">OG2-2</strain>
    </source>
</reference>
<keyword evidence="2" id="KW-1185">Reference proteome</keyword>
<accession>A0A2A8D761</accession>
<proteinExistence type="predicted"/>
<evidence type="ECO:0000313" key="1">
    <source>
        <dbReference type="EMBL" id="PEN16769.1"/>
    </source>
</evidence>
<gene>
    <name evidence="1" type="ORF">CRM92_01640</name>
</gene>
<dbReference type="Gene3D" id="2.30.40.10">
    <property type="entry name" value="Urease, subunit C, domain 1"/>
    <property type="match status" value="1"/>
</dbReference>
<keyword evidence="1" id="KW-0378">Hydrolase</keyword>
<dbReference type="InterPro" id="IPR011059">
    <property type="entry name" value="Metal-dep_hydrolase_composite"/>
</dbReference>
<name>A0A2A8D761_9MICC</name>
<organism evidence="1 2">
    <name type="scientific">Rothia dentocariosa</name>
    <dbReference type="NCBI Taxonomy" id="2047"/>
    <lineage>
        <taxon>Bacteria</taxon>
        <taxon>Bacillati</taxon>
        <taxon>Actinomycetota</taxon>
        <taxon>Actinomycetes</taxon>
        <taxon>Micrococcales</taxon>
        <taxon>Micrococcaceae</taxon>
        <taxon>Rothia</taxon>
    </lineage>
</organism>
<dbReference type="RefSeq" id="WP_070662494.1">
    <property type="nucleotide sequence ID" value="NZ_CAUVUD010000001.1"/>
</dbReference>
<sequence length="367" mass="39990">MSIYIYTNGSIYSPADPYATALLTENGTVTWIGSDAGARSITDERMRAIDLNGKLITPTFARAFAPINNHSEKTLYEYFLRTHTQGYHTHTLAGTIRDIPTLRASLDTFYTTHSTAPDVRFFIIPEPQATSASYAELVTTAQDLLNKSSIALTGFHATNLDHLPTLASEAAEHGLVLSINTQDSFTNAFSYALAVREQHPWLNVRLDQVRGVIDDQRLQDLADARINLGIQATFDTETAKLAHRANAAGTAFALGSDSSLVEVPLGWELISALIKPADGISARSGFAALTRGVYRLAHDENPFAGQILPDTPANIALWNVTELMVQAPDSRVASWSTDPRARIPLLPVLASDVPLPVLDRMYTRGGE</sequence>
<dbReference type="Proteomes" id="UP000219947">
    <property type="component" value="Unassembled WGS sequence"/>
</dbReference>
<dbReference type="SUPFAM" id="SSF51338">
    <property type="entry name" value="Composite domain of metallo-dependent hydrolases"/>
    <property type="match status" value="1"/>
</dbReference>
<dbReference type="EMBL" id="PDEV01000001">
    <property type="protein sequence ID" value="PEN16769.1"/>
    <property type="molecule type" value="Genomic_DNA"/>
</dbReference>
<evidence type="ECO:0000313" key="2">
    <source>
        <dbReference type="Proteomes" id="UP000219947"/>
    </source>
</evidence>
<comment type="caution">
    <text evidence="1">The sequence shown here is derived from an EMBL/GenBank/DDBJ whole genome shotgun (WGS) entry which is preliminary data.</text>
</comment>
<protein>
    <submittedName>
        <fullName evidence="1">Amidohydrolase</fullName>
    </submittedName>
</protein>
<dbReference type="GO" id="GO:0016810">
    <property type="term" value="F:hydrolase activity, acting on carbon-nitrogen (but not peptide) bonds"/>
    <property type="evidence" value="ECO:0007669"/>
    <property type="project" value="InterPro"/>
</dbReference>
<dbReference type="AlphaFoldDB" id="A0A2A8D761"/>